<evidence type="ECO:0000256" key="8">
    <source>
        <dbReference type="PROSITE-ProRule" id="PRU01240"/>
    </source>
</evidence>
<keyword evidence="14" id="KW-1185">Reference proteome</keyword>
<dbReference type="InterPro" id="IPR003137">
    <property type="entry name" value="PA_domain"/>
</dbReference>
<dbReference type="PROSITE" id="PS00136">
    <property type="entry name" value="SUBTILASE_ASP"/>
    <property type="match status" value="1"/>
</dbReference>
<reference evidence="13 14" key="1">
    <citation type="submission" date="2015-11" db="EMBL/GenBank/DDBJ databases">
        <authorList>
            <person name="Zhang Y."/>
            <person name="Guo Z."/>
        </authorList>
    </citation>
    <scope>NUCLEOTIDE SEQUENCE [LARGE SCALE GENOMIC DNA]</scope>
    <source>
        <strain evidence="13 14">KCTC 12086</strain>
    </source>
</reference>
<evidence type="ECO:0000259" key="12">
    <source>
        <dbReference type="PROSITE" id="PS50268"/>
    </source>
</evidence>
<evidence type="ECO:0000256" key="3">
    <source>
        <dbReference type="ARBA" id="ARBA00022525"/>
    </source>
</evidence>
<dbReference type="EMBL" id="CP013187">
    <property type="protein sequence ID" value="ALO40564.1"/>
    <property type="molecule type" value="Genomic_DNA"/>
</dbReference>
<evidence type="ECO:0000256" key="9">
    <source>
        <dbReference type="RuleBase" id="RU003355"/>
    </source>
</evidence>
<dbReference type="PATRIC" id="fig|161398.10.peg.36"/>
<keyword evidence="3" id="KW-0964">Secreted</keyword>
<dbReference type="Pfam" id="PF00082">
    <property type="entry name" value="Peptidase_S8"/>
    <property type="match status" value="1"/>
</dbReference>
<evidence type="ECO:0000256" key="10">
    <source>
        <dbReference type="SAM" id="MobiDB-lite"/>
    </source>
</evidence>
<dbReference type="GO" id="GO:0004252">
    <property type="term" value="F:serine-type endopeptidase activity"/>
    <property type="evidence" value="ECO:0007669"/>
    <property type="project" value="UniProtKB-UniRule"/>
</dbReference>
<feature type="compositionally biased region" description="Polar residues" evidence="10">
    <location>
        <begin position="235"/>
        <end position="251"/>
    </location>
</feature>
<evidence type="ECO:0000256" key="11">
    <source>
        <dbReference type="SAM" id="SignalP"/>
    </source>
</evidence>
<evidence type="ECO:0000256" key="6">
    <source>
        <dbReference type="ARBA" id="ARBA00022801"/>
    </source>
</evidence>
<dbReference type="InterPro" id="IPR046450">
    <property type="entry name" value="PA_dom_sf"/>
</dbReference>
<dbReference type="InterPro" id="IPR036852">
    <property type="entry name" value="Peptidase_S8/S53_dom_sf"/>
</dbReference>
<dbReference type="OrthoDB" id="614750at2"/>
<keyword evidence="2" id="KW-0134">Cell wall</keyword>
<sequence length="1394" mass="148611">MSNQLIKATAVATAVSGVLFAANASAIDTKTFLENRHSMMANSIEFKAEQNEAVKAYMIVLKAESASDLLEQGRYSVAAAQQAAISIEEVQAQVLSSLSSFDPGAKVIAKTKILAATLIVDADDVALESLQNHPLVDRILPVLDNELQVADVNTYISADVVNNEKGFTGSSQSVAVLDTGVDYTHQLLGGEGTKEAYEAAANDQKTVAWPQGQVVGGYDAFRGDEDPIENDPRYDSTTGTPNATNHGTNVSHSVTGIAPDVELYAYTVCGDRTQNCSGAAQILALEKAMDPNGDGNISDRVDVINMSLGGDYGSTHTQSGTQYLIHKAVKLGTNLVISAGNDADHPFIVGGPSTTPNALSVGAMTHPVKQLVIKSGAVTGSLNDASIEAGAPVFGPLELEFSSEGKTFVYPDTNRLACEAFSEDTDFTGKVVILDRGSCGFSDKVLNAQNAGAELVIIVNAVDGQAPFNMAESPGADAITIPSFMLSKEDGQVLKDSLTSGDAFSLQVTYRVDNMAGNAVAGFSSRGPSMDGLLKPEITAPGSEIVLAKPGSVESDLSAIGKSTMKNSGTSFSGPIVAGAVALVRDARPEMNAEEVKAVLMNTADLNVLEESPVINEDTKLAPISRIGAGLVDVNKAVESPVAAWVHHADFDTNQAALSFGLLTLTETSSYTKSVKVKNFSSEAKTYSLRAEARYADDTETGAFSWDLPEEITVPAGQTISFDATLNIDPSKLKEWTFKSTTMRRMFDESAEDFTARRDAEYQQRRDALTAIEYDGAIVFNDISSSEDHALHLVFHAMPKAIEALEMKYEFIEGEKQLVVYNNGTKDLELNADNLIASDEPNHSVEMDIVSTSMNVYGGIDSCPNGGRVVTATMQLRDPVQHLRQGDYGIHFDINNDGMDDWVFYNFTDFNSSGTGVTGSMRGVSGSVNPDGSISWRYYVDIHHEVGSDTITYSACDFLVGFGDQTIDVDGTPTVVSPVGQNIRVTATVGPDNGYSLGGPLLTTDTLEGTVTYQSSRVSMEDMEGEDVSKIVAGGKVTIQSDSPFVLSRTDLQKSVAVVDQAVLDEQSREILPMVESMSFDISEDVENGTVIGQLSLVEQEGALELSEYFVRSQSNEGVNITEDGEIVVANAALLDYDQGVTEVELKVVAIDVAGNVSEEASIYINIQNVVDTVTEKTPMIAAEQAFEVKENVAIGTIVGQLSVMDQDGNLESFEVTGSEAFAIDAEGTITVKGEFDLGEGTEVMLEVVAVDAEGNKSESASVKITIIENVATIAAGQQFTVQENARVGYQVGQLQFTDRDNGVIGFEVSGTTLLEVNAQGNILTTSALDYEYDRKITFTVTAVDAHGNRSDAETVEVRVNKVEPVDVSDDSGSLAWLALLAAPFAALRRRKQK</sequence>
<dbReference type="GO" id="GO:0006508">
    <property type="term" value="P:proteolysis"/>
    <property type="evidence" value="ECO:0007669"/>
    <property type="project" value="UniProtKB-KW"/>
</dbReference>
<dbReference type="InterPro" id="IPR015919">
    <property type="entry name" value="Cadherin-like_sf"/>
</dbReference>
<dbReference type="SUPFAM" id="SSF49313">
    <property type="entry name" value="Cadherin-like"/>
    <property type="match status" value="3"/>
</dbReference>
<feature type="active site" description="Charge relay system" evidence="8">
    <location>
        <position position="571"/>
    </location>
</feature>
<feature type="domain" description="Cadherin" evidence="12">
    <location>
        <begin position="1181"/>
        <end position="1280"/>
    </location>
</feature>
<dbReference type="InterPro" id="IPR002126">
    <property type="entry name" value="Cadherin-like_dom"/>
</dbReference>
<protein>
    <submittedName>
        <fullName evidence="13">Serine endoprotease</fullName>
    </submittedName>
</protein>
<dbReference type="PANTHER" id="PTHR43806">
    <property type="entry name" value="PEPTIDASE S8"/>
    <property type="match status" value="1"/>
</dbReference>
<dbReference type="STRING" id="161398.PP2015_35"/>
<keyword evidence="7 8" id="KW-0720">Serine protease</keyword>
<evidence type="ECO:0000313" key="14">
    <source>
        <dbReference type="Proteomes" id="UP000061457"/>
    </source>
</evidence>
<evidence type="ECO:0000256" key="1">
    <source>
        <dbReference type="ARBA" id="ARBA00011073"/>
    </source>
</evidence>
<gene>
    <name evidence="13" type="ORF">PP2015_35</name>
</gene>
<evidence type="ECO:0000256" key="7">
    <source>
        <dbReference type="ARBA" id="ARBA00022825"/>
    </source>
</evidence>
<dbReference type="NCBIfam" id="TIGR03501">
    <property type="entry name" value="GlyGly_CTERM"/>
    <property type="match status" value="1"/>
</dbReference>
<feature type="signal peptide" evidence="11">
    <location>
        <begin position="1"/>
        <end position="26"/>
    </location>
</feature>
<dbReference type="Pfam" id="PF02225">
    <property type="entry name" value="PA"/>
    <property type="match status" value="1"/>
</dbReference>
<accession>A0A0S2JXJ1</accession>
<evidence type="ECO:0000256" key="2">
    <source>
        <dbReference type="ARBA" id="ARBA00022512"/>
    </source>
</evidence>
<dbReference type="KEGG" id="pphe:PP2015_35"/>
<dbReference type="PROSITE" id="PS51892">
    <property type="entry name" value="SUBTILASE"/>
    <property type="match status" value="1"/>
</dbReference>
<dbReference type="SUPFAM" id="SSF52025">
    <property type="entry name" value="PA domain"/>
    <property type="match status" value="1"/>
</dbReference>
<feature type="chain" id="PRO_5006600771" evidence="11">
    <location>
        <begin position="27"/>
        <end position="1394"/>
    </location>
</feature>
<dbReference type="Proteomes" id="UP000061457">
    <property type="component" value="Chromosome I"/>
</dbReference>
<feature type="domain" description="Cadherin" evidence="12">
    <location>
        <begin position="1074"/>
        <end position="1181"/>
    </location>
</feature>
<dbReference type="InterPro" id="IPR020008">
    <property type="entry name" value="GlyGly_CTERM"/>
</dbReference>
<keyword evidence="4 8" id="KW-0645">Protease</keyword>
<dbReference type="PROSITE" id="PS00138">
    <property type="entry name" value="SUBTILASE_SER"/>
    <property type="match status" value="1"/>
</dbReference>
<dbReference type="InterPro" id="IPR050131">
    <property type="entry name" value="Peptidase_S8_subtilisin-like"/>
</dbReference>
<keyword evidence="6 8" id="KW-0378">Hydrolase</keyword>
<dbReference type="CDD" id="cd11304">
    <property type="entry name" value="Cadherin_repeat"/>
    <property type="match status" value="3"/>
</dbReference>
<name>A0A0S2JXJ1_9GAMM</name>
<organism evidence="13 14">
    <name type="scientific">Pseudoalteromonas phenolica</name>
    <dbReference type="NCBI Taxonomy" id="161398"/>
    <lineage>
        <taxon>Bacteria</taxon>
        <taxon>Pseudomonadati</taxon>
        <taxon>Pseudomonadota</taxon>
        <taxon>Gammaproteobacteria</taxon>
        <taxon>Alteromonadales</taxon>
        <taxon>Pseudoalteromonadaceae</taxon>
        <taxon>Pseudoalteromonas</taxon>
    </lineage>
</organism>
<dbReference type="PROSITE" id="PS50268">
    <property type="entry name" value="CADHERIN_2"/>
    <property type="match status" value="3"/>
</dbReference>
<feature type="active site" description="Charge relay system" evidence="8">
    <location>
        <position position="178"/>
    </location>
</feature>
<feature type="compositionally biased region" description="Basic and acidic residues" evidence="10">
    <location>
        <begin position="223"/>
        <end position="234"/>
    </location>
</feature>
<dbReference type="InterPro" id="IPR015500">
    <property type="entry name" value="Peptidase_S8_subtilisin-rel"/>
</dbReference>
<dbReference type="PANTHER" id="PTHR43806:SF11">
    <property type="entry name" value="CEREVISIN-RELATED"/>
    <property type="match status" value="1"/>
</dbReference>
<dbReference type="InterPro" id="IPR023828">
    <property type="entry name" value="Peptidase_S8_Ser-AS"/>
</dbReference>
<dbReference type="CDD" id="cd04818">
    <property type="entry name" value="PA_subtilisin_1"/>
    <property type="match status" value="1"/>
</dbReference>
<dbReference type="GO" id="GO:0007156">
    <property type="term" value="P:homophilic cell adhesion via plasma membrane adhesion molecules"/>
    <property type="evidence" value="ECO:0007669"/>
    <property type="project" value="InterPro"/>
</dbReference>
<feature type="region of interest" description="Disordered" evidence="10">
    <location>
        <begin position="223"/>
        <end position="251"/>
    </location>
</feature>
<feature type="domain" description="Cadherin" evidence="12">
    <location>
        <begin position="1274"/>
        <end position="1386"/>
    </location>
</feature>
<evidence type="ECO:0000313" key="13">
    <source>
        <dbReference type="EMBL" id="ALO40564.1"/>
    </source>
</evidence>
<dbReference type="SMART" id="SM00112">
    <property type="entry name" value="CA"/>
    <property type="match status" value="3"/>
</dbReference>
<dbReference type="Gene3D" id="3.40.50.200">
    <property type="entry name" value="Peptidase S8/S53 domain"/>
    <property type="match status" value="1"/>
</dbReference>
<dbReference type="GO" id="GO:0005509">
    <property type="term" value="F:calcium ion binding"/>
    <property type="evidence" value="ECO:0007669"/>
    <property type="project" value="InterPro"/>
</dbReference>
<dbReference type="Gene3D" id="3.50.30.30">
    <property type="match status" value="1"/>
</dbReference>
<dbReference type="GO" id="GO:0016020">
    <property type="term" value="C:membrane"/>
    <property type="evidence" value="ECO:0007669"/>
    <property type="project" value="InterPro"/>
</dbReference>
<dbReference type="RefSeq" id="WP_058028322.1">
    <property type="nucleotide sequence ID" value="NZ_CP013187.1"/>
</dbReference>
<dbReference type="PRINTS" id="PR00723">
    <property type="entry name" value="SUBTILISIN"/>
</dbReference>
<dbReference type="SUPFAM" id="SSF52743">
    <property type="entry name" value="Subtilisin-like"/>
    <property type="match status" value="1"/>
</dbReference>
<proteinExistence type="inferred from homology"/>
<keyword evidence="5 11" id="KW-0732">Signal</keyword>
<dbReference type="Gene3D" id="2.60.40.60">
    <property type="entry name" value="Cadherins"/>
    <property type="match status" value="3"/>
</dbReference>
<comment type="similarity">
    <text evidence="1 8 9">Belongs to the peptidase S8 family.</text>
</comment>
<evidence type="ECO:0000256" key="5">
    <source>
        <dbReference type="ARBA" id="ARBA00022729"/>
    </source>
</evidence>
<evidence type="ECO:0000256" key="4">
    <source>
        <dbReference type="ARBA" id="ARBA00022670"/>
    </source>
</evidence>
<dbReference type="InterPro" id="IPR023827">
    <property type="entry name" value="Peptidase_S8_Asp-AS"/>
</dbReference>
<dbReference type="InterPro" id="IPR000209">
    <property type="entry name" value="Peptidase_S8/S53_dom"/>
</dbReference>
<feature type="active site" description="Charge relay system" evidence="8">
    <location>
        <position position="246"/>
    </location>
</feature>
<dbReference type="Pfam" id="PF00028">
    <property type="entry name" value="Cadherin"/>
    <property type="match status" value="1"/>
</dbReference>